<protein>
    <recommendedName>
        <fullName evidence="5">F-box domain-containing protein</fullName>
    </recommendedName>
</protein>
<dbReference type="EMBL" id="KK102250">
    <property type="protein sequence ID" value="KIY98259.1"/>
    <property type="molecule type" value="Genomic_DNA"/>
</dbReference>
<dbReference type="AlphaFoldDB" id="A0A0D2M3W1"/>
<feature type="compositionally biased region" description="Acidic residues" evidence="2">
    <location>
        <begin position="412"/>
        <end position="428"/>
    </location>
</feature>
<dbReference type="RefSeq" id="XP_013897279.1">
    <property type="nucleotide sequence ID" value="XM_014041825.1"/>
</dbReference>
<accession>A0A0D2M3W1</accession>
<proteinExistence type="predicted"/>
<dbReference type="GO" id="GO:0005930">
    <property type="term" value="C:axoneme"/>
    <property type="evidence" value="ECO:0007669"/>
    <property type="project" value="UniProtKB-SubCell"/>
</dbReference>
<reference evidence="3 4" key="1">
    <citation type="journal article" date="2013" name="BMC Genomics">
        <title>Reconstruction of the lipid metabolism for the microalga Monoraphidium neglectum from its genome sequence reveals characteristics suitable for biofuel production.</title>
        <authorList>
            <person name="Bogen C."/>
            <person name="Al-Dilaimi A."/>
            <person name="Albersmeier A."/>
            <person name="Wichmann J."/>
            <person name="Grundmann M."/>
            <person name="Rupp O."/>
            <person name="Lauersen K.J."/>
            <person name="Blifernez-Klassen O."/>
            <person name="Kalinowski J."/>
            <person name="Goesmann A."/>
            <person name="Mussgnug J.H."/>
            <person name="Kruse O."/>
        </authorList>
    </citation>
    <scope>NUCLEOTIDE SEQUENCE [LARGE SCALE GENOMIC DNA]</scope>
    <source>
        <strain evidence="3 4">SAG 48.87</strain>
    </source>
</reference>
<sequence>MSAMRESGFDSPAALRMRQPDQQHSALDRLPDDAIERVVAALKPDKVRAHARLACKRLQAAVDADMRCVPLGHGGALPRLSTLAARFPRATKLQRHILVGEELPELLRELAALPVGAWPVVTCTSDVVLGFCRDNAKLLAHLARLCPNIEEIALTLPYITQAILVERKRAMSNSNNALHAWGTAGDAYGAVADALKAMPGLKRLELGLGTDHTNPKWDETKPLDDDVYKPYNNGYYAYNAEYSDDDADGDEMEAPPPPPPPPRAPRGPHPEHIVLPLLWSTLAGLTALEKLTLKRPLGAPGLQLASLASLRHLSIHFSGTSPFPVFQAVLHPLTRLTRLEMKIGHYVRDHLDPASVATVFTACPRLLELRLVGVHGVKGLLVAGSAVLHHLTRLELSEVVDVDERIQHHADEDDDEDQQEGGEGEEGAEGDRAPMAIAGVRGLVRFAPSLRYLSVDGACSCARLAASGHPLLEDLIVASDHAHKYGTGDAAPRWLSAASGMPSLGRLECCLTSASFPGDLARNEFRRLANPAASDPEHTFAGHFRRWVRGWGLLRSLKLDVGDLTGYLPLGDVIATLASSPLAASLTTLTLTAPSHLGGLASLACLIPAEPLAGLAGFPRLDSLRLAFTDAALPGGFVLVGKVRLDDARLRALLGAPRPVRARAPVLRRIVIALTRAQVVEPRSTRHKAQLPAPVSWRCCMELRAAHPGLHFEVE</sequence>
<evidence type="ECO:0000256" key="2">
    <source>
        <dbReference type="SAM" id="MobiDB-lite"/>
    </source>
</evidence>
<feature type="compositionally biased region" description="Pro residues" evidence="2">
    <location>
        <begin position="254"/>
        <end position="267"/>
    </location>
</feature>
<feature type="compositionally biased region" description="Basic and acidic residues" evidence="2">
    <location>
        <begin position="18"/>
        <end position="29"/>
    </location>
</feature>
<dbReference type="SUPFAM" id="SSF52047">
    <property type="entry name" value="RNI-like"/>
    <property type="match status" value="1"/>
</dbReference>
<dbReference type="InterPro" id="IPR032675">
    <property type="entry name" value="LRR_dom_sf"/>
</dbReference>
<keyword evidence="4" id="KW-1185">Reference proteome</keyword>
<dbReference type="KEGG" id="mng:MNEG_9702"/>
<gene>
    <name evidence="3" type="ORF">MNEG_9702</name>
</gene>
<dbReference type="Proteomes" id="UP000054498">
    <property type="component" value="Unassembled WGS sequence"/>
</dbReference>
<evidence type="ECO:0000313" key="3">
    <source>
        <dbReference type="EMBL" id="KIY98259.1"/>
    </source>
</evidence>
<feature type="region of interest" description="Disordered" evidence="2">
    <location>
        <begin position="1"/>
        <end position="29"/>
    </location>
</feature>
<feature type="region of interest" description="Disordered" evidence="2">
    <location>
        <begin position="409"/>
        <end position="432"/>
    </location>
</feature>
<dbReference type="GeneID" id="25742577"/>
<dbReference type="Gene3D" id="3.80.10.10">
    <property type="entry name" value="Ribonuclease Inhibitor"/>
    <property type="match status" value="1"/>
</dbReference>
<organism evidence="3 4">
    <name type="scientific">Monoraphidium neglectum</name>
    <dbReference type="NCBI Taxonomy" id="145388"/>
    <lineage>
        <taxon>Eukaryota</taxon>
        <taxon>Viridiplantae</taxon>
        <taxon>Chlorophyta</taxon>
        <taxon>core chlorophytes</taxon>
        <taxon>Chlorophyceae</taxon>
        <taxon>CS clade</taxon>
        <taxon>Sphaeropleales</taxon>
        <taxon>Selenastraceae</taxon>
        <taxon>Monoraphidium</taxon>
    </lineage>
</organism>
<evidence type="ECO:0008006" key="5">
    <source>
        <dbReference type="Google" id="ProtNLM"/>
    </source>
</evidence>
<evidence type="ECO:0000256" key="1">
    <source>
        <dbReference type="ARBA" id="ARBA00004430"/>
    </source>
</evidence>
<name>A0A0D2M3W1_9CHLO</name>
<feature type="region of interest" description="Disordered" evidence="2">
    <location>
        <begin position="246"/>
        <end position="269"/>
    </location>
</feature>
<comment type="subcellular location">
    <subcellularLocation>
        <location evidence="1">Cytoplasm</location>
        <location evidence="1">Cytoskeleton</location>
        <location evidence="1">Cilium axoneme</location>
    </subcellularLocation>
</comment>
<evidence type="ECO:0000313" key="4">
    <source>
        <dbReference type="Proteomes" id="UP000054498"/>
    </source>
</evidence>